<feature type="transmembrane region" description="Helical" evidence="1">
    <location>
        <begin position="122"/>
        <end position="144"/>
    </location>
</feature>
<keyword evidence="1" id="KW-1133">Transmembrane helix</keyword>
<feature type="transmembrane region" description="Helical" evidence="1">
    <location>
        <begin position="77"/>
        <end position="102"/>
    </location>
</feature>
<evidence type="ECO:0008006" key="4">
    <source>
        <dbReference type="Google" id="ProtNLM"/>
    </source>
</evidence>
<dbReference type="EMBL" id="FPBV01000045">
    <property type="protein sequence ID" value="SFV08473.1"/>
    <property type="molecule type" value="Genomic_DNA"/>
</dbReference>
<gene>
    <name evidence="2" type="ORF">SAMN05421543_1459</name>
</gene>
<protein>
    <recommendedName>
        <fullName evidence="4">Prepilin peptidase CpaA</fullName>
    </recommendedName>
</protein>
<feature type="transmembrane region" description="Helical" evidence="1">
    <location>
        <begin position="34"/>
        <end position="65"/>
    </location>
</feature>
<feature type="transmembrane region" description="Helical" evidence="1">
    <location>
        <begin position="6"/>
        <end position="27"/>
    </location>
</feature>
<dbReference type="AlphaFoldDB" id="A0A1I7LFQ2"/>
<dbReference type="STRING" id="392015.SAMN05421543_1459"/>
<name>A0A1I7LFQ2_9BACL</name>
<accession>A0A1I7LFQ2</accession>
<evidence type="ECO:0000256" key="1">
    <source>
        <dbReference type="SAM" id="Phobius"/>
    </source>
</evidence>
<dbReference type="Proteomes" id="UP000183508">
    <property type="component" value="Unassembled WGS sequence"/>
</dbReference>
<keyword evidence="1" id="KW-0472">Membrane</keyword>
<sequence>MEHLWSYSAAWLTVGFLGLCAITDVLYRRVSETAIFCFALAVMFAHFSWVAVASGLLCAVLWWVSDRRNAALGDIEMAALTGLGLGPFSLIAIAISCALALLTRPWWPRLSSRLTPPEERYLAPSGMYLAVGALVTVLMARWFVAGLQEYTSYVVMQVAQ</sequence>
<organism evidence="2 3">
    <name type="scientific">Alicyclobacillus macrosporangiidus</name>
    <dbReference type="NCBI Taxonomy" id="392015"/>
    <lineage>
        <taxon>Bacteria</taxon>
        <taxon>Bacillati</taxon>
        <taxon>Bacillota</taxon>
        <taxon>Bacilli</taxon>
        <taxon>Bacillales</taxon>
        <taxon>Alicyclobacillaceae</taxon>
        <taxon>Alicyclobacillus</taxon>
    </lineage>
</organism>
<keyword evidence="3" id="KW-1185">Reference proteome</keyword>
<evidence type="ECO:0000313" key="2">
    <source>
        <dbReference type="EMBL" id="SFV08473.1"/>
    </source>
</evidence>
<evidence type="ECO:0000313" key="3">
    <source>
        <dbReference type="Proteomes" id="UP000183508"/>
    </source>
</evidence>
<keyword evidence="1" id="KW-0812">Transmembrane</keyword>
<proteinExistence type="predicted"/>
<reference evidence="3" key="1">
    <citation type="submission" date="2016-10" db="EMBL/GenBank/DDBJ databases">
        <authorList>
            <person name="Varghese N."/>
        </authorList>
    </citation>
    <scope>NUCLEOTIDE SEQUENCE [LARGE SCALE GENOMIC DNA]</scope>
    <source>
        <strain evidence="3">DSM 17980</strain>
    </source>
</reference>